<protein>
    <submittedName>
        <fullName evidence="1">Uncharacterized protein</fullName>
    </submittedName>
</protein>
<evidence type="ECO:0000313" key="1">
    <source>
        <dbReference type="EMBL" id="MFC4655267.1"/>
    </source>
</evidence>
<dbReference type="EMBL" id="JBHSGB010000010">
    <property type="protein sequence ID" value="MFC4655267.1"/>
    <property type="molecule type" value="Genomic_DNA"/>
</dbReference>
<gene>
    <name evidence="1" type="ORF">ACFO3I_09625</name>
</gene>
<organism evidence="1 2">
    <name type="scientific">Rheinheimera marina</name>
    <dbReference type="NCBI Taxonomy" id="1774958"/>
    <lineage>
        <taxon>Bacteria</taxon>
        <taxon>Pseudomonadati</taxon>
        <taxon>Pseudomonadota</taxon>
        <taxon>Gammaproteobacteria</taxon>
        <taxon>Chromatiales</taxon>
        <taxon>Chromatiaceae</taxon>
        <taxon>Rheinheimera</taxon>
    </lineage>
</organism>
<name>A0ABV9JLY0_9GAMM</name>
<keyword evidence="2" id="KW-1185">Reference proteome</keyword>
<comment type="caution">
    <text evidence="1">The sequence shown here is derived from an EMBL/GenBank/DDBJ whole genome shotgun (WGS) entry which is preliminary data.</text>
</comment>
<evidence type="ECO:0000313" key="2">
    <source>
        <dbReference type="Proteomes" id="UP001595962"/>
    </source>
</evidence>
<reference evidence="2" key="1">
    <citation type="journal article" date="2019" name="Int. J. Syst. Evol. Microbiol.">
        <title>The Global Catalogue of Microorganisms (GCM) 10K type strain sequencing project: providing services to taxonomists for standard genome sequencing and annotation.</title>
        <authorList>
            <consortium name="The Broad Institute Genomics Platform"/>
            <consortium name="The Broad Institute Genome Sequencing Center for Infectious Disease"/>
            <person name="Wu L."/>
            <person name="Ma J."/>
        </authorList>
    </citation>
    <scope>NUCLEOTIDE SEQUENCE [LARGE SCALE GENOMIC DNA]</scope>
    <source>
        <strain evidence="2">DT28</strain>
    </source>
</reference>
<proteinExistence type="predicted"/>
<accession>A0ABV9JLY0</accession>
<sequence>MATIKIRVFKDGAKSVINKLRSDVSPEHSAFKYVEQCLVLLDGFSKLKKKEQTDAAIKLNKLIDKISDKADLPKLKKQIIDAEKSRRYALSKKKITLSKELAAQLQSSVAGYLNKRRVSYQVAIRTLLELAADKLPTSDKIPKAGKRLSGVKVVAKLPERVKREVYVVPPGTFKKIDEEFETQDK</sequence>
<dbReference type="Proteomes" id="UP001595962">
    <property type="component" value="Unassembled WGS sequence"/>
</dbReference>
<dbReference type="RefSeq" id="WP_377333722.1">
    <property type="nucleotide sequence ID" value="NZ_JBHSGB010000010.1"/>
</dbReference>